<reference evidence="5 6" key="1">
    <citation type="submission" date="2018-04" db="EMBL/GenBank/DDBJ databases">
        <title>Genomic Encyclopedia of Type Strains, Phase III (KMG-III): the genomes of soil and plant-associated and newly described type strains.</title>
        <authorList>
            <person name="Whitman W."/>
        </authorList>
    </citation>
    <scope>NUCLEOTIDE SEQUENCE [LARGE SCALE GENOMIC DNA]</scope>
    <source>
        <strain evidence="5 6">MA-olki</strain>
    </source>
</reference>
<evidence type="ECO:0000313" key="5">
    <source>
        <dbReference type="EMBL" id="PTW47987.1"/>
    </source>
</evidence>
<dbReference type="InterPro" id="IPR002110">
    <property type="entry name" value="Ankyrin_rpt"/>
</dbReference>
<dbReference type="PROSITE" id="PS50088">
    <property type="entry name" value="ANK_REPEAT"/>
    <property type="match status" value="3"/>
</dbReference>
<dbReference type="PROSITE" id="PS50297">
    <property type="entry name" value="ANK_REP_REGION"/>
    <property type="match status" value="2"/>
</dbReference>
<dbReference type="SUPFAM" id="SSF48403">
    <property type="entry name" value="Ankyrin repeat"/>
    <property type="match status" value="1"/>
</dbReference>
<keyword evidence="2 3" id="KW-0040">ANK repeat</keyword>
<dbReference type="InterPro" id="IPR036770">
    <property type="entry name" value="Ankyrin_rpt-contain_sf"/>
</dbReference>
<protein>
    <recommendedName>
        <fullName evidence="7">Ankyrin repeat protein</fullName>
    </recommendedName>
</protein>
<comment type="caution">
    <text evidence="5">The sequence shown here is derived from an EMBL/GenBank/DDBJ whole genome shotgun (WGS) entry which is preliminary data.</text>
</comment>
<name>A0A2T5U8Z9_9SPHN</name>
<dbReference type="InterPro" id="IPR050776">
    <property type="entry name" value="Ank_Repeat/CDKN_Inhibitor"/>
</dbReference>
<dbReference type="OrthoDB" id="671583at2"/>
<dbReference type="Pfam" id="PF00023">
    <property type="entry name" value="Ank"/>
    <property type="match status" value="1"/>
</dbReference>
<feature type="signal peptide" evidence="4">
    <location>
        <begin position="1"/>
        <end position="19"/>
    </location>
</feature>
<evidence type="ECO:0008006" key="7">
    <source>
        <dbReference type="Google" id="ProtNLM"/>
    </source>
</evidence>
<sequence>MLIFLAALAAAAAPQAAPANRPVSPAVVAPSPERRQQLLFDAARLGRTDMIDPLLKAGADINAYDDRGFTPLILAAYNGQAATVDVLIATGADACRPDRDQGNTAQMGVAFKGEDAVAARLLKAGCDVNARNNAGQTALMMASLFNRTRQVDMLLAAGANRSIQDAAGRSASSVAADQGNAPMAARVKH</sequence>
<evidence type="ECO:0000256" key="1">
    <source>
        <dbReference type="ARBA" id="ARBA00022737"/>
    </source>
</evidence>
<dbReference type="Gene3D" id="1.25.40.20">
    <property type="entry name" value="Ankyrin repeat-containing domain"/>
    <property type="match status" value="2"/>
</dbReference>
<evidence type="ECO:0000313" key="6">
    <source>
        <dbReference type="Proteomes" id="UP000244013"/>
    </source>
</evidence>
<dbReference type="Pfam" id="PF12796">
    <property type="entry name" value="Ank_2"/>
    <property type="match status" value="1"/>
</dbReference>
<dbReference type="Proteomes" id="UP000244013">
    <property type="component" value="Unassembled WGS sequence"/>
</dbReference>
<dbReference type="SMART" id="SM00248">
    <property type="entry name" value="ANK"/>
    <property type="match status" value="4"/>
</dbReference>
<keyword evidence="4" id="KW-0732">Signal</keyword>
<dbReference type="AlphaFoldDB" id="A0A2T5U8Z9"/>
<proteinExistence type="predicted"/>
<feature type="repeat" description="ANK" evidence="3">
    <location>
        <begin position="67"/>
        <end position="99"/>
    </location>
</feature>
<evidence type="ECO:0000256" key="4">
    <source>
        <dbReference type="SAM" id="SignalP"/>
    </source>
</evidence>
<evidence type="ECO:0000256" key="3">
    <source>
        <dbReference type="PROSITE-ProRule" id="PRU00023"/>
    </source>
</evidence>
<accession>A0A2T5U8Z9</accession>
<dbReference type="PANTHER" id="PTHR24201:SF16">
    <property type="entry name" value="ANKYRIN-1-LIKE-RELATED"/>
    <property type="match status" value="1"/>
</dbReference>
<dbReference type="PANTHER" id="PTHR24201">
    <property type="entry name" value="ANK_REP_REGION DOMAIN-CONTAINING PROTEIN"/>
    <property type="match status" value="1"/>
</dbReference>
<feature type="repeat" description="ANK" evidence="3">
    <location>
        <begin position="34"/>
        <end position="66"/>
    </location>
</feature>
<dbReference type="RefSeq" id="WP_107952882.1">
    <property type="nucleotide sequence ID" value="NZ_QAYE01000002.1"/>
</dbReference>
<dbReference type="GeneID" id="91005113"/>
<feature type="repeat" description="ANK" evidence="3">
    <location>
        <begin position="134"/>
        <end position="166"/>
    </location>
</feature>
<keyword evidence="1" id="KW-0677">Repeat</keyword>
<organism evidence="5 6">
    <name type="scientific">Sphingomonas faeni</name>
    <dbReference type="NCBI Taxonomy" id="185950"/>
    <lineage>
        <taxon>Bacteria</taxon>
        <taxon>Pseudomonadati</taxon>
        <taxon>Pseudomonadota</taxon>
        <taxon>Alphaproteobacteria</taxon>
        <taxon>Sphingomonadales</taxon>
        <taxon>Sphingomonadaceae</taxon>
        <taxon>Sphingomonas</taxon>
    </lineage>
</organism>
<feature type="chain" id="PRO_5015582633" description="Ankyrin repeat protein" evidence="4">
    <location>
        <begin position="20"/>
        <end position="189"/>
    </location>
</feature>
<dbReference type="EMBL" id="QAYE01000002">
    <property type="protein sequence ID" value="PTW47987.1"/>
    <property type="molecule type" value="Genomic_DNA"/>
</dbReference>
<gene>
    <name evidence="5" type="ORF">C8J25_10276</name>
</gene>
<evidence type="ECO:0000256" key="2">
    <source>
        <dbReference type="ARBA" id="ARBA00023043"/>
    </source>
</evidence>